<keyword evidence="3 7" id="KW-0520">NAD</keyword>
<sequence length="379" mass="42086">MNKKNIIIGSTLLAAIGAGVYAWQKTTTKKFEKERIAIIGSGNWGMAISRIIGLNVLDNLDLFEKEVRVYVYEELIDGKKLTEIINTQHENVKYLSGIKIPENVIAIPDIVKAVTDATVLVFVTPHQFLPKMLDQLKGNIIPGARAITLIKGFVVDEKDELHLISKMISDKLEIEVSALMGANVANEVARDEFCETTIGCKNKNDHEMFKTLFDRPTFKVNVVSDVYGVELCGSLKNIVALGAGFCDGLGLGGNTKAAIIRIGLIEMKKFAHMFFSGVREETFLESCGIADLITTCTGGRNRKVSEAFVKTKKSWVDLEKELLGGQKLQGTLTADEVYRVLKKQNKLNDFPLFVTIYRIVKGEIQANLITQFETAYKKD</sequence>
<feature type="binding site" evidence="6">
    <location>
        <begin position="300"/>
        <end position="301"/>
    </location>
    <ligand>
        <name>substrate</name>
    </ligand>
</feature>
<evidence type="ECO:0000256" key="6">
    <source>
        <dbReference type="PIRSR" id="PIRSR000114-2"/>
    </source>
</evidence>
<feature type="binding site" evidence="7">
    <location>
        <position position="128"/>
    </location>
    <ligand>
        <name>NAD(+)</name>
        <dbReference type="ChEBI" id="CHEBI:57540"/>
    </ligand>
</feature>
<keyword evidence="13" id="KW-1185">Reference proteome</keyword>
<evidence type="ECO:0000259" key="11">
    <source>
        <dbReference type="Pfam" id="PF07479"/>
    </source>
</evidence>
<dbReference type="OrthoDB" id="10263760at2759"/>
<dbReference type="FunFam" id="3.40.50.720:FF:000365">
    <property type="entry name" value="Glycerol-3-phosphate dehydrogenase [NAD(+)]"/>
    <property type="match status" value="1"/>
</dbReference>
<comment type="similarity">
    <text evidence="1 8">Belongs to the NAD-dependent glycerol-3-phosphate dehydrogenase family.</text>
</comment>
<dbReference type="OMA" id="NRMFGNM"/>
<dbReference type="PRINTS" id="PR00077">
    <property type="entry name" value="GPDHDRGNASE"/>
</dbReference>
<dbReference type="GO" id="GO:0141152">
    <property type="term" value="F:glycerol-3-phosphate dehydrogenase (NAD+) activity"/>
    <property type="evidence" value="ECO:0007669"/>
    <property type="project" value="UniProtKB-UniRule"/>
</dbReference>
<feature type="binding site" evidence="7">
    <location>
        <position position="300"/>
    </location>
    <ligand>
        <name>NAD(+)</name>
        <dbReference type="ChEBI" id="CHEBI:57540"/>
    </ligand>
</feature>
<dbReference type="InterPro" id="IPR006109">
    <property type="entry name" value="G3P_DH_NAD-dep_C"/>
</dbReference>
<evidence type="ECO:0000313" key="12">
    <source>
        <dbReference type="EMBL" id="KAJ5068350.1"/>
    </source>
</evidence>
<dbReference type="InterPro" id="IPR008927">
    <property type="entry name" value="6-PGluconate_DH-like_C_sf"/>
</dbReference>
<evidence type="ECO:0000256" key="9">
    <source>
        <dbReference type="RuleBase" id="RU361243"/>
    </source>
</evidence>
<proteinExistence type="inferred from homology"/>
<accession>A0A9Q0L9J5</accession>
<reference evidence="12" key="1">
    <citation type="submission" date="2022-10" db="EMBL/GenBank/DDBJ databases">
        <title>Novel sulphate-reducing endosymbionts in the free-living metamonad Anaeramoeba.</title>
        <authorList>
            <person name="Jerlstrom-Hultqvist J."/>
            <person name="Cepicka I."/>
            <person name="Gallot-Lavallee L."/>
            <person name="Salas-Leiva D."/>
            <person name="Curtis B.A."/>
            <person name="Zahonova K."/>
            <person name="Pipaliya S."/>
            <person name="Dacks J."/>
            <person name="Roger A.J."/>
        </authorList>
    </citation>
    <scope>NUCLEOTIDE SEQUENCE</scope>
    <source>
        <strain evidence="12">BMAN</strain>
    </source>
</reference>
<dbReference type="Pfam" id="PF07479">
    <property type="entry name" value="NAD_Gly3P_dh_C"/>
    <property type="match status" value="1"/>
</dbReference>
<feature type="binding site" evidence="7">
    <location>
        <position position="329"/>
    </location>
    <ligand>
        <name>NAD(+)</name>
        <dbReference type="ChEBI" id="CHEBI:57540"/>
    </ligand>
</feature>
<evidence type="ECO:0000259" key="10">
    <source>
        <dbReference type="Pfam" id="PF01210"/>
    </source>
</evidence>
<dbReference type="SUPFAM" id="SSF48179">
    <property type="entry name" value="6-phosphogluconate dehydrogenase C-terminal domain-like"/>
    <property type="match status" value="1"/>
</dbReference>
<dbReference type="GO" id="GO:0005829">
    <property type="term" value="C:cytosol"/>
    <property type="evidence" value="ECO:0007669"/>
    <property type="project" value="TreeGrafter"/>
</dbReference>
<dbReference type="PANTHER" id="PTHR11728:SF8">
    <property type="entry name" value="GLYCEROL-3-PHOSPHATE DEHYDROGENASE [NAD(+)]-RELATED"/>
    <property type="match status" value="1"/>
</dbReference>
<evidence type="ECO:0000313" key="13">
    <source>
        <dbReference type="Proteomes" id="UP001149090"/>
    </source>
</evidence>
<dbReference type="Proteomes" id="UP001149090">
    <property type="component" value="Unassembled WGS sequence"/>
</dbReference>
<comment type="caution">
    <text evidence="12">The sequence shown here is derived from an EMBL/GenBank/DDBJ whole genome shotgun (WGS) entry which is preliminary data.</text>
</comment>
<dbReference type="InterPro" id="IPR013328">
    <property type="entry name" value="6PGD_dom2"/>
</dbReference>
<evidence type="ECO:0000256" key="1">
    <source>
        <dbReference type="ARBA" id="ARBA00011009"/>
    </source>
</evidence>
<evidence type="ECO:0000256" key="2">
    <source>
        <dbReference type="ARBA" id="ARBA00023002"/>
    </source>
</evidence>
<feature type="domain" description="Glycerol-3-phosphate dehydrogenase NAD-dependent N-terminal" evidence="10">
    <location>
        <begin position="36"/>
        <end position="204"/>
    </location>
</feature>
<dbReference type="GO" id="GO:0005975">
    <property type="term" value="P:carbohydrate metabolic process"/>
    <property type="evidence" value="ECO:0007669"/>
    <property type="project" value="InterPro"/>
</dbReference>
<feature type="binding site" evidence="7">
    <location>
        <position position="185"/>
    </location>
    <ligand>
        <name>NAD(+)</name>
        <dbReference type="ChEBI" id="CHEBI:57540"/>
    </ligand>
</feature>
<name>A0A9Q0L9J5_ANAIG</name>
<dbReference type="Gene3D" id="1.10.1040.10">
    <property type="entry name" value="N-(1-d-carboxylethyl)-l-norvaline Dehydrogenase, domain 2"/>
    <property type="match status" value="1"/>
</dbReference>
<dbReference type="InterPro" id="IPR011128">
    <property type="entry name" value="G3P_DH_NAD-dep_N"/>
</dbReference>
<dbReference type="GO" id="GO:0046168">
    <property type="term" value="P:glycerol-3-phosphate catabolic process"/>
    <property type="evidence" value="ECO:0007669"/>
    <property type="project" value="UniProtKB-UniRule"/>
</dbReference>
<dbReference type="InterPro" id="IPR036291">
    <property type="entry name" value="NAD(P)-bd_dom_sf"/>
</dbReference>
<evidence type="ECO:0000256" key="5">
    <source>
        <dbReference type="PIRSR" id="PIRSR000114-1"/>
    </source>
</evidence>
<evidence type="ECO:0000256" key="7">
    <source>
        <dbReference type="PIRSR" id="PIRSR000114-3"/>
    </source>
</evidence>
<feature type="binding site" evidence="7">
    <location>
        <begin position="40"/>
        <end position="45"/>
    </location>
    <ligand>
        <name>NAD(+)</name>
        <dbReference type="ChEBI" id="CHEBI:57540"/>
    </ligand>
</feature>
<dbReference type="InterPro" id="IPR006168">
    <property type="entry name" value="G3P_DH_NAD-dep"/>
</dbReference>
<feature type="binding site" evidence="7">
    <location>
        <position position="327"/>
    </location>
    <ligand>
        <name>NAD(+)</name>
        <dbReference type="ChEBI" id="CHEBI:57540"/>
    </ligand>
</feature>
<dbReference type="InterPro" id="IPR017751">
    <property type="entry name" value="G3P_DH_NAD-dep_euk"/>
</dbReference>
<comment type="catalytic activity">
    <reaction evidence="4 9">
        <text>sn-glycerol 3-phosphate + NAD(+) = dihydroxyacetone phosphate + NADH + H(+)</text>
        <dbReference type="Rhea" id="RHEA:11092"/>
        <dbReference type="ChEBI" id="CHEBI:15378"/>
        <dbReference type="ChEBI" id="CHEBI:57540"/>
        <dbReference type="ChEBI" id="CHEBI:57597"/>
        <dbReference type="ChEBI" id="CHEBI:57642"/>
        <dbReference type="ChEBI" id="CHEBI:57945"/>
        <dbReference type="EC" id="1.1.1.8"/>
    </reaction>
</comment>
<dbReference type="EC" id="1.1.1.8" evidence="9"/>
<dbReference type="Gene3D" id="3.40.50.720">
    <property type="entry name" value="NAD(P)-binding Rossmann-like Domain"/>
    <property type="match status" value="1"/>
</dbReference>
<dbReference type="Pfam" id="PF01210">
    <property type="entry name" value="NAD_Gly3P_dh_N"/>
    <property type="match status" value="1"/>
</dbReference>
<dbReference type="PROSITE" id="PS00957">
    <property type="entry name" value="NAD_G3PDH"/>
    <property type="match status" value="1"/>
</dbReference>
<organism evidence="12 13">
    <name type="scientific">Anaeramoeba ignava</name>
    <name type="common">Anaerobic marine amoeba</name>
    <dbReference type="NCBI Taxonomy" id="1746090"/>
    <lineage>
        <taxon>Eukaryota</taxon>
        <taxon>Metamonada</taxon>
        <taxon>Anaeramoebidae</taxon>
        <taxon>Anaeramoeba</taxon>
    </lineage>
</organism>
<protein>
    <recommendedName>
        <fullName evidence="9">Glycerol-3-phosphate dehydrogenase [NAD(+)]</fullName>
        <ecNumber evidence="9">1.1.1.8</ecNumber>
    </recommendedName>
</protein>
<evidence type="ECO:0000256" key="8">
    <source>
        <dbReference type="RuleBase" id="RU000437"/>
    </source>
</evidence>
<evidence type="ECO:0000256" key="3">
    <source>
        <dbReference type="ARBA" id="ARBA00023027"/>
    </source>
</evidence>
<dbReference type="NCBIfam" id="TIGR03376">
    <property type="entry name" value="glycerol3P_DH"/>
    <property type="match status" value="1"/>
</dbReference>
<keyword evidence="2 8" id="KW-0560">Oxidoreductase</keyword>
<dbReference type="GO" id="GO:0042803">
    <property type="term" value="F:protein homodimerization activity"/>
    <property type="evidence" value="ECO:0007669"/>
    <property type="project" value="InterPro"/>
</dbReference>
<feature type="binding site" evidence="6">
    <location>
        <position position="151"/>
    </location>
    <ligand>
        <name>substrate</name>
    </ligand>
</feature>
<evidence type="ECO:0000256" key="4">
    <source>
        <dbReference type="ARBA" id="ARBA00048683"/>
    </source>
</evidence>
<dbReference type="AlphaFoldDB" id="A0A9Q0L9J5"/>
<dbReference type="GO" id="GO:0051287">
    <property type="term" value="F:NAD binding"/>
    <property type="evidence" value="ECO:0007669"/>
    <property type="project" value="UniProtKB-UniRule"/>
</dbReference>
<dbReference type="EMBL" id="JAPDFW010000116">
    <property type="protein sequence ID" value="KAJ5068350.1"/>
    <property type="molecule type" value="Genomic_DNA"/>
</dbReference>
<gene>
    <name evidence="12" type="ORF">M0811_12333</name>
</gene>
<feature type="active site" description="Proton acceptor" evidence="5">
    <location>
        <position position="236"/>
    </location>
</feature>
<dbReference type="FunFam" id="1.10.1040.10:FF:000004">
    <property type="entry name" value="Glycerol-3-phosphate dehydrogenase [NAD(+)]"/>
    <property type="match status" value="1"/>
</dbReference>
<dbReference type="PIRSF" id="PIRSF000114">
    <property type="entry name" value="Glycerol-3-P_dh"/>
    <property type="match status" value="1"/>
</dbReference>
<dbReference type="SUPFAM" id="SSF51735">
    <property type="entry name" value="NAD(P)-binding Rossmann-fold domains"/>
    <property type="match status" value="1"/>
</dbReference>
<feature type="domain" description="Glycerol-3-phosphate dehydrogenase NAD-dependent C-terminal" evidence="11">
    <location>
        <begin position="225"/>
        <end position="367"/>
    </location>
</feature>
<dbReference type="PANTHER" id="PTHR11728">
    <property type="entry name" value="GLYCEROL-3-PHOSPHATE DEHYDROGENASE"/>
    <property type="match status" value="1"/>
</dbReference>